<dbReference type="AlphaFoldDB" id="A0A0C2ZB81"/>
<dbReference type="STRING" id="1036808.A0A0C2ZB81"/>
<dbReference type="EMBL" id="KN822510">
    <property type="protein sequence ID" value="KIM50322.1"/>
    <property type="molecule type" value="Genomic_DNA"/>
</dbReference>
<feature type="non-terminal residue" evidence="1">
    <location>
        <position position="129"/>
    </location>
</feature>
<keyword evidence="2" id="KW-1185">Reference proteome</keyword>
<protein>
    <submittedName>
        <fullName evidence="1">Uncharacterized protein</fullName>
    </submittedName>
</protein>
<accession>A0A0C2ZB81</accession>
<reference evidence="2" key="2">
    <citation type="submission" date="2015-01" db="EMBL/GenBank/DDBJ databases">
        <title>Evolutionary Origins and Diversification of the Mycorrhizal Mutualists.</title>
        <authorList>
            <consortium name="DOE Joint Genome Institute"/>
            <consortium name="Mycorrhizal Genomics Consortium"/>
            <person name="Kohler A."/>
            <person name="Kuo A."/>
            <person name="Nagy L.G."/>
            <person name="Floudas D."/>
            <person name="Copeland A."/>
            <person name="Barry K.W."/>
            <person name="Cichocki N."/>
            <person name="Veneault-Fourrey C."/>
            <person name="LaButti K."/>
            <person name="Lindquist E.A."/>
            <person name="Lipzen A."/>
            <person name="Lundell T."/>
            <person name="Morin E."/>
            <person name="Murat C."/>
            <person name="Riley R."/>
            <person name="Ohm R."/>
            <person name="Sun H."/>
            <person name="Tunlid A."/>
            <person name="Henrissat B."/>
            <person name="Grigoriev I.V."/>
            <person name="Hibbett D.S."/>
            <person name="Martin F."/>
        </authorList>
    </citation>
    <scope>NUCLEOTIDE SEQUENCE [LARGE SCALE GENOMIC DNA]</scope>
    <source>
        <strain evidence="2">Foug A</strain>
    </source>
</reference>
<evidence type="ECO:0000313" key="1">
    <source>
        <dbReference type="EMBL" id="KIM50322.1"/>
    </source>
</evidence>
<gene>
    <name evidence="1" type="ORF">SCLCIDRAFT_43791</name>
</gene>
<organism evidence="1 2">
    <name type="scientific">Scleroderma citrinum Foug A</name>
    <dbReference type="NCBI Taxonomy" id="1036808"/>
    <lineage>
        <taxon>Eukaryota</taxon>
        <taxon>Fungi</taxon>
        <taxon>Dikarya</taxon>
        <taxon>Basidiomycota</taxon>
        <taxon>Agaricomycotina</taxon>
        <taxon>Agaricomycetes</taxon>
        <taxon>Agaricomycetidae</taxon>
        <taxon>Boletales</taxon>
        <taxon>Sclerodermatineae</taxon>
        <taxon>Sclerodermataceae</taxon>
        <taxon>Scleroderma</taxon>
    </lineage>
</organism>
<sequence>FHYEPYTLHWNSPHKTCEIGVHSELFTSKSFLNAHNQLQSSPHEPGCDLPHHIIALMFWSNATQLMTFGDVKLWPLYMHFRNESKYARCKPSACLCNHITYFQTLPNNFKDFVFNHLKDKQPSDAFFTH</sequence>
<proteinExistence type="predicted"/>
<reference evidence="1 2" key="1">
    <citation type="submission" date="2014-04" db="EMBL/GenBank/DDBJ databases">
        <authorList>
            <consortium name="DOE Joint Genome Institute"/>
            <person name="Kuo A."/>
            <person name="Kohler A."/>
            <person name="Nagy L.G."/>
            <person name="Floudas D."/>
            <person name="Copeland A."/>
            <person name="Barry K.W."/>
            <person name="Cichocki N."/>
            <person name="Veneault-Fourrey C."/>
            <person name="LaButti K."/>
            <person name="Lindquist E.A."/>
            <person name="Lipzen A."/>
            <person name="Lundell T."/>
            <person name="Morin E."/>
            <person name="Murat C."/>
            <person name="Sun H."/>
            <person name="Tunlid A."/>
            <person name="Henrissat B."/>
            <person name="Grigoriev I.V."/>
            <person name="Hibbett D.S."/>
            <person name="Martin F."/>
            <person name="Nordberg H.P."/>
            <person name="Cantor M.N."/>
            <person name="Hua S.X."/>
        </authorList>
    </citation>
    <scope>NUCLEOTIDE SEQUENCE [LARGE SCALE GENOMIC DNA]</scope>
    <source>
        <strain evidence="1 2">Foug A</strain>
    </source>
</reference>
<dbReference type="OrthoDB" id="3208495at2759"/>
<feature type="non-terminal residue" evidence="1">
    <location>
        <position position="1"/>
    </location>
</feature>
<evidence type="ECO:0000313" key="2">
    <source>
        <dbReference type="Proteomes" id="UP000053989"/>
    </source>
</evidence>
<dbReference type="InParanoid" id="A0A0C2ZB81"/>
<name>A0A0C2ZB81_9AGAM</name>
<dbReference type="HOGENOM" id="CLU_002498_2_1_1"/>
<dbReference type="Proteomes" id="UP000053989">
    <property type="component" value="Unassembled WGS sequence"/>
</dbReference>